<name>A0A4R1PVX8_9FIRM</name>
<dbReference type="InterPro" id="IPR001020">
    <property type="entry name" value="PTS_HPr_His_P_site"/>
</dbReference>
<evidence type="ECO:0000256" key="4">
    <source>
        <dbReference type="ARBA" id="ARBA00022490"/>
    </source>
</evidence>
<keyword evidence="8" id="KW-1185">Reference proteome</keyword>
<protein>
    <recommendedName>
        <fullName evidence="3">Phosphocarrier protein HPr</fullName>
    </recommendedName>
</protein>
<feature type="domain" description="HPr" evidence="6">
    <location>
        <begin position="1"/>
        <end position="88"/>
    </location>
</feature>
<dbReference type="PROSITE" id="PS51350">
    <property type="entry name" value="PTS_HPR_DOM"/>
    <property type="match status" value="1"/>
</dbReference>
<dbReference type="PANTHER" id="PTHR33705:SF2">
    <property type="entry name" value="PHOSPHOCARRIER PROTEIN NPR"/>
    <property type="match status" value="1"/>
</dbReference>
<comment type="caution">
    <text evidence="7">The sequence shown here is derived from an EMBL/GenBank/DDBJ whole genome shotgun (WGS) entry which is preliminary data.</text>
</comment>
<evidence type="ECO:0000256" key="1">
    <source>
        <dbReference type="ARBA" id="ARBA00003681"/>
    </source>
</evidence>
<dbReference type="InterPro" id="IPR050399">
    <property type="entry name" value="HPr"/>
</dbReference>
<dbReference type="SUPFAM" id="SSF55594">
    <property type="entry name" value="HPr-like"/>
    <property type="match status" value="1"/>
</dbReference>
<dbReference type="RefSeq" id="WP_132082345.1">
    <property type="nucleotide sequence ID" value="NZ_DAIMLW010000235.1"/>
</dbReference>
<keyword evidence="5" id="KW-0598">Phosphotransferase system</keyword>
<dbReference type="PANTHER" id="PTHR33705">
    <property type="entry name" value="PHOSPHOCARRIER PROTEIN HPR"/>
    <property type="match status" value="1"/>
</dbReference>
<dbReference type="PROSITE" id="PS00369">
    <property type="entry name" value="PTS_HPR_HIS"/>
    <property type="match status" value="1"/>
</dbReference>
<evidence type="ECO:0000313" key="7">
    <source>
        <dbReference type="EMBL" id="TCL35592.1"/>
    </source>
</evidence>
<sequence length="88" mass="9272">MKQATLKLTNRLGLHARPAAQFVQTAAKFSSKVTLTGNNKTVDAKSVLSVMTMGLTGGMEVTLIAEGEDEAACIAALSELIESQFGEE</sequence>
<dbReference type="EMBL" id="SLUI01000011">
    <property type="protein sequence ID" value="TCL35592.1"/>
    <property type="molecule type" value="Genomic_DNA"/>
</dbReference>
<dbReference type="InterPro" id="IPR035895">
    <property type="entry name" value="HPr-like_sf"/>
</dbReference>
<gene>
    <name evidence="7" type="ORF">EV210_11155</name>
</gene>
<organism evidence="7 8">
    <name type="scientific">Anaerospora hongkongensis</name>
    <dbReference type="NCBI Taxonomy" id="244830"/>
    <lineage>
        <taxon>Bacteria</taxon>
        <taxon>Bacillati</taxon>
        <taxon>Bacillota</taxon>
        <taxon>Negativicutes</taxon>
        <taxon>Selenomonadales</taxon>
        <taxon>Sporomusaceae</taxon>
        <taxon>Anaerospora</taxon>
    </lineage>
</organism>
<dbReference type="Proteomes" id="UP000295063">
    <property type="component" value="Unassembled WGS sequence"/>
</dbReference>
<dbReference type="AlphaFoldDB" id="A0A4R1PVX8"/>
<dbReference type="GO" id="GO:0005737">
    <property type="term" value="C:cytoplasm"/>
    <property type="evidence" value="ECO:0007669"/>
    <property type="project" value="UniProtKB-SubCell"/>
</dbReference>
<dbReference type="Gene3D" id="3.30.1340.10">
    <property type="entry name" value="HPr-like"/>
    <property type="match status" value="1"/>
</dbReference>
<dbReference type="OrthoDB" id="9809047at2"/>
<accession>A0A4R1PVX8</accession>
<comment type="subcellular location">
    <subcellularLocation>
        <location evidence="2">Cytoplasm</location>
    </subcellularLocation>
</comment>
<dbReference type="InterPro" id="IPR000032">
    <property type="entry name" value="HPr-like"/>
</dbReference>
<evidence type="ECO:0000313" key="8">
    <source>
        <dbReference type="Proteomes" id="UP000295063"/>
    </source>
</evidence>
<dbReference type="NCBIfam" id="TIGR01003">
    <property type="entry name" value="PTS_HPr_family"/>
    <property type="match status" value="1"/>
</dbReference>
<dbReference type="CDD" id="cd00367">
    <property type="entry name" value="PTS-HPr_like"/>
    <property type="match status" value="1"/>
</dbReference>
<evidence type="ECO:0000256" key="5">
    <source>
        <dbReference type="ARBA" id="ARBA00022683"/>
    </source>
</evidence>
<evidence type="ECO:0000256" key="3">
    <source>
        <dbReference type="ARBA" id="ARBA00020422"/>
    </source>
</evidence>
<comment type="function">
    <text evidence="1">General (non sugar-specific) component of the phosphoenolpyruvate-dependent sugar phosphotransferase system (sugar PTS). This major carbohydrate active-transport system catalyzes the phosphorylation of incoming sugar substrates concomitantly with their translocation across the cell membrane. The phosphoryl group from phosphoenolpyruvate (PEP) is transferred to the phosphoryl carrier protein HPr by enzyme I. Phospho-HPr then transfers it to the PTS EIIA domain.</text>
</comment>
<keyword evidence="4" id="KW-0963">Cytoplasm</keyword>
<reference evidence="7 8" key="1">
    <citation type="submission" date="2019-03" db="EMBL/GenBank/DDBJ databases">
        <title>Genomic Encyclopedia of Type Strains, Phase IV (KMG-IV): sequencing the most valuable type-strain genomes for metagenomic binning, comparative biology and taxonomic classification.</title>
        <authorList>
            <person name="Goeker M."/>
        </authorList>
    </citation>
    <scope>NUCLEOTIDE SEQUENCE [LARGE SCALE GENOMIC DNA]</scope>
    <source>
        <strain evidence="7 8">DSM 15969</strain>
    </source>
</reference>
<proteinExistence type="predicted"/>
<evidence type="ECO:0000259" key="6">
    <source>
        <dbReference type="PROSITE" id="PS51350"/>
    </source>
</evidence>
<dbReference type="PRINTS" id="PR00107">
    <property type="entry name" value="PHOSPHOCPHPR"/>
</dbReference>
<evidence type="ECO:0000256" key="2">
    <source>
        <dbReference type="ARBA" id="ARBA00004496"/>
    </source>
</evidence>
<dbReference type="Pfam" id="PF00381">
    <property type="entry name" value="PTS-HPr"/>
    <property type="match status" value="1"/>
</dbReference>
<dbReference type="GO" id="GO:0009401">
    <property type="term" value="P:phosphoenolpyruvate-dependent sugar phosphotransferase system"/>
    <property type="evidence" value="ECO:0007669"/>
    <property type="project" value="UniProtKB-KW"/>
</dbReference>